<dbReference type="RefSeq" id="WP_380594786.1">
    <property type="nucleotide sequence ID" value="NZ_JBHSDU010000001.1"/>
</dbReference>
<keyword evidence="2" id="KW-0812">Transmembrane</keyword>
<reference evidence="4" key="1">
    <citation type="journal article" date="2019" name="Int. J. Syst. Evol. Microbiol.">
        <title>The Global Catalogue of Microorganisms (GCM) 10K type strain sequencing project: providing services to taxonomists for standard genome sequencing and annotation.</title>
        <authorList>
            <consortium name="The Broad Institute Genomics Platform"/>
            <consortium name="The Broad Institute Genome Sequencing Center for Infectious Disease"/>
            <person name="Wu L."/>
            <person name="Ma J."/>
        </authorList>
    </citation>
    <scope>NUCLEOTIDE SEQUENCE [LARGE SCALE GENOMIC DNA]</scope>
    <source>
        <strain evidence="4">CGMCC 1.10759</strain>
    </source>
</reference>
<feature type="transmembrane region" description="Helical" evidence="2">
    <location>
        <begin position="15"/>
        <end position="36"/>
    </location>
</feature>
<feature type="region of interest" description="Disordered" evidence="1">
    <location>
        <begin position="86"/>
        <end position="112"/>
    </location>
</feature>
<dbReference type="EMBL" id="JBHSDU010000001">
    <property type="protein sequence ID" value="MFC4308017.1"/>
    <property type="molecule type" value="Genomic_DNA"/>
</dbReference>
<organism evidence="3 4">
    <name type="scientific">Steroidobacter flavus</name>
    <dbReference type="NCBI Taxonomy" id="1842136"/>
    <lineage>
        <taxon>Bacteria</taxon>
        <taxon>Pseudomonadati</taxon>
        <taxon>Pseudomonadota</taxon>
        <taxon>Gammaproteobacteria</taxon>
        <taxon>Steroidobacterales</taxon>
        <taxon>Steroidobacteraceae</taxon>
        <taxon>Steroidobacter</taxon>
    </lineage>
</organism>
<keyword evidence="2" id="KW-0472">Membrane</keyword>
<dbReference type="Proteomes" id="UP001595904">
    <property type="component" value="Unassembled WGS sequence"/>
</dbReference>
<name>A0ABV8SKH6_9GAMM</name>
<evidence type="ECO:0000256" key="1">
    <source>
        <dbReference type="SAM" id="MobiDB-lite"/>
    </source>
</evidence>
<keyword evidence="4" id="KW-1185">Reference proteome</keyword>
<gene>
    <name evidence="3" type="ORF">ACFPN2_02885</name>
</gene>
<comment type="caution">
    <text evidence="3">The sequence shown here is derived from an EMBL/GenBank/DDBJ whole genome shotgun (WGS) entry which is preliminary data.</text>
</comment>
<protein>
    <recommendedName>
        <fullName evidence="5">HEAT repeat domain-containing protein</fullName>
    </recommendedName>
</protein>
<accession>A0ABV8SKH6</accession>
<evidence type="ECO:0008006" key="5">
    <source>
        <dbReference type="Google" id="ProtNLM"/>
    </source>
</evidence>
<evidence type="ECO:0000313" key="3">
    <source>
        <dbReference type="EMBL" id="MFC4308017.1"/>
    </source>
</evidence>
<keyword evidence="2" id="KW-1133">Transmembrane helix</keyword>
<feature type="compositionally biased region" description="Basic and acidic residues" evidence="1">
    <location>
        <begin position="89"/>
        <end position="99"/>
    </location>
</feature>
<sequence>MLEAPVDHAVIGWKLYRAHALLFVCAYLGFLGYFAVTDPHNPVAALISKRSETEPQPLAAAPPPVVVSKPAARNVSVVSEAAPVAVSEDTGRQQERVRLSEVSQQATRAEAPQERATAIDQLSAATPEALQALQSVVTSDSAVRNRIRALNSLRVLAEQGDAKDAVLRIVHLATADANSSVASRASEVYRELTQEPAPSE</sequence>
<proteinExistence type="predicted"/>
<evidence type="ECO:0000313" key="4">
    <source>
        <dbReference type="Proteomes" id="UP001595904"/>
    </source>
</evidence>
<evidence type="ECO:0000256" key="2">
    <source>
        <dbReference type="SAM" id="Phobius"/>
    </source>
</evidence>